<protein>
    <submittedName>
        <fullName evidence="1">Uncharacterized protein</fullName>
    </submittedName>
</protein>
<dbReference type="Proteomes" id="UP000215002">
    <property type="component" value="Chromosome"/>
</dbReference>
<evidence type="ECO:0000313" key="2">
    <source>
        <dbReference type="Proteomes" id="UP000215002"/>
    </source>
</evidence>
<gene>
    <name evidence="1" type="ORF">MuYL_3569</name>
</gene>
<accession>A0A223P0H4</accession>
<proteinExistence type="predicted"/>
<dbReference type="EMBL" id="CP022743">
    <property type="protein sequence ID" value="ASU35454.1"/>
    <property type="molecule type" value="Genomic_DNA"/>
</dbReference>
<dbReference type="KEGG" id="muc:MuYL_3569"/>
<evidence type="ECO:0000313" key="1">
    <source>
        <dbReference type="EMBL" id="ASU35454.1"/>
    </source>
</evidence>
<reference evidence="1 2" key="1">
    <citation type="submission" date="2017-08" db="EMBL/GenBank/DDBJ databases">
        <title>Complete genome sequence of Mucilaginibacter sp. strain BJC16-A31.</title>
        <authorList>
            <consortium name="Henan University of Science and Technology"/>
            <person name="You X."/>
        </authorList>
    </citation>
    <scope>NUCLEOTIDE SEQUENCE [LARGE SCALE GENOMIC DNA]</scope>
    <source>
        <strain evidence="1 2">BJC16-A31</strain>
    </source>
</reference>
<sequence length="37" mass="4375">MGLHQSTKLPGKAFHFSRGTKWNTMKHVDYQYFTFLA</sequence>
<keyword evidence="2" id="KW-1185">Reference proteome</keyword>
<name>A0A223P0H4_9SPHI</name>
<dbReference type="AlphaFoldDB" id="A0A223P0H4"/>
<organism evidence="1 2">
    <name type="scientific">Mucilaginibacter xinganensis</name>
    <dbReference type="NCBI Taxonomy" id="1234841"/>
    <lineage>
        <taxon>Bacteria</taxon>
        <taxon>Pseudomonadati</taxon>
        <taxon>Bacteroidota</taxon>
        <taxon>Sphingobacteriia</taxon>
        <taxon>Sphingobacteriales</taxon>
        <taxon>Sphingobacteriaceae</taxon>
        <taxon>Mucilaginibacter</taxon>
    </lineage>
</organism>